<feature type="compositionally biased region" description="Basic and acidic residues" evidence="1">
    <location>
        <begin position="10"/>
        <end position="33"/>
    </location>
</feature>
<evidence type="ECO:0000256" key="1">
    <source>
        <dbReference type="SAM" id="MobiDB-lite"/>
    </source>
</evidence>
<keyword evidence="3" id="KW-1185">Reference proteome</keyword>
<name>A0A1S8T3X7_9CLOT</name>
<sequence length="103" mass="12088">MSVATTSKHLTHEERKARQEQENKLKGKADKLKPPTYLNSHQKKIFKYIVSELESSGILGNLDIYILTTARIEEKTKFEKIDYHAYKCQPRNVIFRSFKNVVF</sequence>
<dbReference type="OrthoDB" id="3035360at2"/>
<accession>A0A1S8T3X7</accession>
<dbReference type="EMBL" id="LZZM01000222">
    <property type="protein sequence ID" value="OOM72507.1"/>
    <property type="molecule type" value="Genomic_DNA"/>
</dbReference>
<dbReference type="Proteomes" id="UP000190890">
    <property type="component" value="Unassembled WGS sequence"/>
</dbReference>
<organism evidence="2 3">
    <name type="scientific">Clostridium puniceum</name>
    <dbReference type="NCBI Taxonomy" id="29367"/>
    <lineage>
        <taxon>Bacteria</taxon>
        <taxon>Bacillati</taxon>
        <taxon>Bacillota</taxon>
        <taxon>Clostridia</taxon>
        <taxon>Eubacteriales</taxon>
        <taxon>Clostridiaceae</taxon>
        <taxon>Clostridium</taxon>
    </lineage>
</organism>
<evidence type="ECO:0000313" key="3">
    <source>
        <dbReference type="Proteomes" id="UP000190890"/>
    </source>
</evidence>
<gene>
    <name evidence="2" type="ORF">CLPUN_47000</name>
</gene>
<proteinExistence type="predicted"/>
<reference evidence="2 3" key="1">
    <citation type="submission" date="2016-05" db="EMBL/GenBank/DDBJ databases">
        <title>Microbial solvent formation.</title>
        <authorList>
            <person name="Poehlein A."/>
            <person name="Montoya Solano J.D."/>
            <person name="Flitsch S."/>
            <person name="Krabben P."/>
            <person name="Duerre P."/>
            <person name="Daniel R."/>
        </authorList>
    </citation>
    <scope>NUCLEOTIDE SEQUENCE [LARGE SCALE GENOMIC DNA]</scope>
    <source>
        <strain evidence="2 3">DSM 2619</strain>
    </source>
</reference>
<dbReference type="STRING" id="29367.CLPUN_47000"/>
<dbReference type="AlphaFoldDB" id="A0A1S8T3X7"/>
<protein>
    <submittedName>
        <fullName evidence="2">Uncharacterized protein</fullName>
    </submittedName>
</protein>
<feature type="region of interest" description="Disordered" evidence="1">
    <location>
        <begin position="1"/>
        <end position="36"/>
    </location>
</feature>
<dbReference type="RefSeq" id="WP_077849612.1">
    <property type="nucleotide sequence ID" value="NZ_LZZM01000222.1"/>
</dbReference>
<evidence type="ECO:0000313" key="2">
    <source>
        <dbReference type="EMBL" id="OOM72507.1"/>
    </source>
</evidence>
<comment type="caution">
    <text evidence="2">The sequence shown here is derived from an EMBL/GenBank/DDBJ whole genome shotgun (WGS) entry which is preliminary data.</text>
</comment>